<proteinExistence type="predicted"/>
<dbReference type="PROSITE" id="PS51469">
    <property type="entry name" value="SUN"/>
    <property type="match status" value="1"/>
</dbReference>
<comment type="caution">
    <text evidence="6">The sequence shown here is derived from an EMBL/GenBank/DDBJ whole genome shotgun (WGS) entry which is preliminary data.</text>
</comment>
<keyword evidence="3" id="KW-1133">Transmembrane helix</keyword>
<gene>
    <name evidence="6" type="ORF">AMORRO_LOCUS17282</name>
</gene>
<dbReference type="InterPro" id="IPR012919">
    <property type="entry name" value="SUN_dom"/>
</dbReference>
<dbReference type="Pfam" id="PF07738">
    <property type="entry name" value="Sad1_UNC"/>
    <property type="match status" value="1"/>
</dbReference>
<accession>A0A9N9JIC1</accession>
<name>A0A9N9JIC1_9GLOM</name>
<reference evidence="6" key="1">
    <citation type="submission" date="2021-06" db="EMBL/GenBank/DDBJ databases">
        <authorList>
            <person name="Kallberg Y."/>
            <person name="Tangrot J."/>
            <person name="Rosling A."/>
        </authorList>
    </citation>
    <scope>NUCLEOTIDE SEQUENCE</scope>
    <source>
        <strain evidence="6">CL551</strain>
    </source>
</reference>
<evidence type="ECO:0000313" key="6">
    <source>
        <dbReference type="EMBL" id="CAG8780559.1"/>
    </source>
</evidence>
<evidence type="ECO:0000256" key="1">
    <source>
        <dbReference type="ARBA" id="ARBA00004370"/>
    </source>
</evidence>
<dbReference type="Proteomes" id="UP000789342">
    <property type="component" value="Unassembled WGS sequence"/>
</dbReference>
<evidence type="ECO:0000259" key="5">
    <source>
        <dbReference type="PROSITE" id="PS51469"/>
    </source>
</evidence>
<dbReference type="GO" id="GO:0043495">
    <property type="term" value="F:protein-membrane adaptor activity"/>
    <property type="evidence" value="ECO:0007669"/>
    <property type="project" value="TreeGrafter"/>
</dbReference>
<dbReference type="AlphaFoldDB" id="A0A9N9JIC1"/>
<feature type="domain" description="SUN" evidence="5">
    <location>
        <begin position="83"/>
        <end position="236"/>
    </location>
</feature>
<evidence type="ECO:0000256" key="4">
    <source>
        <dbReference type="ARBA" id="ARBA00023136"/>
    </source>
</evidence>
<dbReference type="GO" id="GO:0034993">
    <property type="term" value="C:meiotic nuclear membrane microtubule tethering complex"/>
    <property type="evidence" value="ECO:0007669"/>
    <property type="project" value="TreeGrafter"/>
</dbReference>
<dbReference type="Gene3D" id="2.60.120.260">
    <property type="entry name" value="Galactose-binding domain-like"/>
    <property type="match status" value="1"/>
</dbReference>
<dbReference type="PANTHER" id="PTHR12911:SF8">
    <property type="entry name" value="KLAROID PROTEIN-RELATED"/>
    <property type="match status" value="1"/>
</dbReference>
<dbReference type="OrthoDB" id="342281at2759"/>
<feature type="non-terminal residue" evidence="6">
    <location>
        <position position="236"/>
    </location>
</feature>
<dbReference type="EMBL" id="CAJVPV010052326">
    <property type="protein sequence ID" value="CAG8780559.1"/>
    <property type="molecule type" value="Genomic_DNA"/>
</dbReference>
<dbReference type="InterPro" id="IPR045119">
    <property type="entry name" value="SUN1-5"/>
</dbReference>
<dbReference type="PANTHER" id="PTHR12911">
    <property type="entry name" value="SAD1/UNC-84-LIKE PROTEIN-RELATED"/>
    <property type="match status" value="1"/>
</dbReference>
<evidence type="ECO:0000256" key="3">
    <source>
        <dbReference type="ARBA" id="ARBA00022989"/>
    </source>
</evidence>
<keyword evidence="4" id="KW-0472">Membrane</keyword>
<organism evidence="6 7">
    <name type="scientific">Acaulospora morrowiae</name>
    <dbReference type="NCBI Taxonomy" id="94023"/>
    <lineage>
        <taxon>Eukaryota</taxon>
        <taxon>Fungi</taxon>
        <taxon>Fungi incertae sedis</taxon>
        <taxon>Mucoromycota</taxon>
        <taxon>Glomeromycotina</taxon>
        <taxon>Glomeromycetes</taxon>
        <taxon>Diversisporales</taxon>
        <taxon>Acaulosporaceae</taxon>
        <taxon>Acaulospora</taxon>
    </lineage>
</organism>
<evidence type="ECO:0000313" key="7">
    <source>
        <dbReference type="Proteomes" id="UP000789342"/>
    </source>
</evidence>
<protein>
    <submittedName>
        <fullName evidence="6">13886_t:CDS:1</fullName>
    </submittedName>
</protein>
<keyword evidence="2" id="KW-0812">Transmembrane</keyword>
<evidence type="ECO:0000256" key="2">
    <source>
        <dbReference type="ARBA" id="ARBA00022692"/>
    </source>
</evidence>
<feature type="non-terminal residue" evidence="6">
    <location>
        <position position="1"/>
    </location>
</feature>
<comment type="subcellular location">
    <subcellularLocation>
        <location evidence="1">Membrane</location>
    </subcellularLocation>
</comment>
<keyword evidence="7" id="KW-1185">Reference proteome</keyword>
<sequence length="236" mass="26522">IYKILDNDKLDGTVKTQVKEFIEREMSNIASGASSYYSSLSAMDDDEDGLMGLVRKQLNEVLQEQLTKMMDGASADYALYTGGARIIHHATSRDYEQWPSKGYQRLWGMLTHRNVIKSNRAETVITPSMNVGECWCFNGTEGQIAIRLSRSIVVTQVTYSHISKEMAIDPVSSAPKEFELWGVVDQSEGDGAAIDEGKDDSGSDIINDQGQFSKIQSTRKHEFEFLKDFNFFLGKY</sequence>